<feature type="compositionally biased region" description="Polar residues" evidence="1">
    <location>
        <begin position="448"/>
        <end position="479"/>
    </location>
</feature>
<accession>A0A5N0EF07</accession>
<feature type="compositionally biased region" description="Gly residues" evidence="1">
    <location>
        <begin position="326"/>
        <end position="342"/>
    </location>
</feature>
<dbReference type="InterPro" id="IPR057746">
    <property type="entry name" value="CpnT-like_N"/>
</dbReference>
<feature type="region of interest" description="Disordered" evidence="1">
    <location>
        <begin position="323"/>
        <end position="582"/>
    </location>
</feature>
<protein>
    <recommendedName>
        <fullName evidence="2">Outer membrane channel protein CpnT-like N-terminal domain-containing protein</fullName>
    </recommendedName>
</protein>
<dbReference type="AlphaFoldDB" id="A0A5N0EF07"/>
<feature type="non-terminal residue" evidence="3">
    <location>
        <position position="582"/>
    </location>
</feature>
<feature type="compositionally biased region" description="Gly residues" evidence="1">
    <location>
        <begin position="367"/>
        <end position="392"/>
    </location>
</feature>
<keyword evidence="4" id="KW-1185">Reference proteome</keyword>
<sequence>MDFWDGLLETLGWVAGSDWPEGSETGMRALAGDWRNAAEELRGIMADINAAKSAALGAYPSGAARDEIAGAFDKMRDGTGASKEQENNNLKKLAEFFDKLGESADGVGTEIEYAKWMMWSSLGLLAIELAAAWLFPPTAPAVELAAIAATRVTIRMIARQSLLAALKHVLKMAVTKGIKFLVKHVALDLALGTIQDLGIQWIQKEQGHRKDINWDQVKMTAVSSGAGALGGAAAGHWLGNRLKHVDLGPGMKGAVTGLGAGFAGSIAGYAPQFAIDVMNNGWGGALNNFDPRMITAGLSNGAMSGGNKARATNFHFGRMGAPTGVGAPGGPRVGYAGLGPEGVGTHSNGGPDMRPAGSNGLSTTQNGGVGQGEHGGTGGERTGGDNVGGGAGNRTNSSGDGSSTRTDDTSGQSGDSTRTDSDRTYSTDADRQQGGDSASRGTDGGQQQGNSESRGTDGQQQGNSESRGTDGQQQGGSENRGTDGGQQHGDSASRGTDGGQQQGNSESRGTDGQQQGGSESRGADGQQHSNTSESRGGAPEQHAGTDGGGADRSRAGIADSGTHDSSTSESGSGADRSTVPQQ</sequence>
<gene>
    <name evidence="3" type="ORF">F3087_23175</name>
</gene>
<comment type="caution">
    <text evidence="3">The sequence shown here is derived from an EMBL/GenBank/DDBJ whole genome shotgun (WGS) entry which is preliminary data.</text>
</comment>
<evidence type="ECO:0000256" key="1">
    <source>
        <dbReference type="SAM" id="MobiDB-lite"/>
    </source>
</evidence>
<dbReference type="EMBL" id="VXLC01000011">
    <property type="protein sequence ID" value="KAA8886675.1"/>
    <property type="molecule type" value="Genomic_DNA"/>
</dbReference>
<evidence type="ECO:0000313" key="3">
    <source>
        <dbReference type="EMBL" id="KAA8886675.1"/>
    </source>
</evidence>
<name>A0A5N0EF07_9NOCA</name>
<evidence type="ECO:0000259" key="2">
    <source>
        <dbReference type="Pfam" id="PF25547"/>
    </source>
</evidence>
<organism evidence="3 4">
    <name type="scientific">Nocardia colli</name>
    <dbReference type="NCBI Taxonomy" id="2545717"/>
    <lineage>
        <taxon>Bacteria</taxon>
        <taxon>Bacillati</taxon>
        <taxon>Actinomycetota</taxon>
        <taxon>Actinomycetes</taxon>
        <taxon>Mycobacteriales</taxon>
        <taxon>Nocardiaceae</taxon>
        <taxon>Nocardia</taxon>
    </lineage>
</organism>
<feature type="compositionally biased region" description="Basic and acidic residues" evidence="1">
    <location>
        <begin position="417"/>
        <end position="433"/>
    </location>
</feature>
<feature type="compositionally biased region" description="Low complexity" evidence="1">
    <location>
        <begin position="393"/>
        <end position="416"/>
    </location>
</feature>
<dbReference type="Proteomes" id="UP000323876">
    <property type="component" value="Unassembled WGS sequence"/>
</dbReference>
<dbReference type="OrthoDB" id="4549725at2"/>
<proteinExistence type="predicted"/>
<evidence type="ECO:0000313" key="4">
    <source>
        <dbReference type="Proteomes" id="UP000323876"/>
    </source>
</evidence>
<dbReference type="Pfam" id="PF25547">
    <property type="entry name" value="WXG100_2"/>
    <property type="match status" value="1"/>
</dbReference>
<reference evidence="3 4" key="1">
    <citation type="submission" date="2019-09" db="EMBL/GenBank/DDBJ databases">
        <authorList>
            <person name="Wang X."/>
        </authorList>
    </citation>
    <scope>NUCLEOTIDE SEQUENCE [LARGE SCALE GENOMIC DNA]</scope>
    <source>
        <strain evidence="3 4">CICC 11023</strain>
    </source>
</reference>
<feature type="domain" description="Outer membrane channel protein CpnT-like N-terminal" evidence="2">
    <location>
        <begin position="11"/>
        <end position="159"/>
    </location>
</feature>
<feature type="compositionally biased region" description="Polar residues" evidence="1">
    <location>
        <begin position="502"/>
        <end position="518"/>
    </location>
</feature>